<feature type="active site" description="Nucleophile" evidence="4">
    <location>
        <position position="40"/>
    </location>
</feature>
<dbReference type="Proteomes" id="UP000055590">
    <property type="component" value="Chromosome"/>
</dbReference>
<dbReference type="EMBL" id="CP012332">
    <property type="protein sequence ID" value="AKU89913.1"/>
    <property type="molecule type" value="Genomic_DNA"/>
</dbReference>
<dbReference type="InterPro" id="IPR002641">
    <property type="entry name" value="PNPLA_dom"/>
</dbReference>
<keyword evidence="1 4" id="KW-0378">Hydrolase</keyword>
<evidence type="ECO:0000256" key="1">
    <source>
        <dbReference type="ARBA" id="ARBA00022801"/>
    </source>
</evidence>
<protein>
    <submittedName>
        <fullName evidence="7">Patatin</fullName>
    </submittedName>
</protein>
<dbReference type="GO" id="GO:0016042">
    <property type="term" value="P:lipid catabolic process"/>
    <property type="evidence" value="ECO:0007669"/>
    <property type="project" value="UniProtKB-UniRule"/>
</dbReference>
<dbReference type="PANTHER" id="PTHR14226">
    <property type="entry name" value="NEUROPATHY TARGET ESTERASE/SWISS CHEESE D.MELANOGASTER"/>
    <property type="match status" value="1"/>
</dbReference>
<dbReference type="STRING" id="1391653.AKJ08_0300"/>
<evidence type="ECO:0000259" key="6">
    <source>
        <dbReference type="PROSITE" id="PS51635"/>
    </source>
</evidence>
<dbReference type="InterPro" id="IPR016035">
    <property type="entry name" value="Acyl_Trfase/lysoPLipase"/>
</dbReference>
<dbReference type="GO" id="GO:0016787">
    <property type="term" value="F:hydrolase activity"/>
    <property type="evidence" value="ECO:0007669"/>
    <property type="project" value="UniProtKB-UniRule"/>
</dbReference>
<feature type="domain" description="PNPLA" evidence="6">
    <location>
        <begin position="1"/>
        <end position="217"/>
    </location>
</feature>
<dbReference type="SUPFAM" id="SSF52151">
    <property type="entry name" value="FabD/lysophospholipase-like"/>
    <property type="match status" value="1"/>
</dbReference>
<keyword evidence="2 4" id="KW-0442">Lipid degradation</keyword>
<comment type="caution">
    <text evidence="4">Lacks conserved residue(s) required for the propagation of feature annotation.</text>
</comment>
<keyword evidence="3 4" id="KW-0443">Lipid metabolism</keyword>
<feature type="short sequence motif" description="GXSXG" evidence="4">
    <location>
        <begin position="38"/>
        <end position="42"/>
    </location>
</feature>
<reference evidence="7 8" key="1">
    <citation type="submission" date="2015-08" db="EMBL/GenBank/DDBJ databases">
        <authorList>
            <person name="Babu N.S."/>
            <person name="Beckwith C.J."/>
            <person name="Beseler K.G."/>
            <person name="Brison A."/>
            <person name="Carone J.V."/>
            <person name="Caskin T.P."/>
            <person name="Diamond M."/>
            <person name="Durham M.E."/>
            <person name="Foxe J.M."/>
            <person name="Go M."/>
            <person name="Henderson B.A."/>
            <person name="Jones I.B."/>
            <person name="McGettigan J.A."/>
            <person name="Micheletti S.J."/>
            <person name="Nasrallah M.E."/>
            <person name="Ortiz D."/>
            <person name="Piller C.R."/>
            <person name="Privatt S.R."/>
            <person name="Schneider S.L."/>
            <person name="Sharp S."/>
            <person name="Smith T.C."/>
            <person name="Stanton J.D."/>
            <person name="Ullery H.E."/>
            <person name="Wilson R.J."/>
            <person name="Serrano M.G."/>
            <person name="Buck G."/>
            <person name="Lee V."/>
            <person name="Wang Y."/>
            <person name="Carvalho R."/>
            <person name="Voegtly L."/>
            <person name="Shi R."/>
            <person name="Duckworth R."/>
            <person name="Johnson A."/>
            <person name="Loviza R."/>
            <person name="Walstead R."/>
            <person name="Shah Z."/>
            <person name="Kiflezghi M."/>
            <person name="Wade K."/>
            <person name="Ball S.L."/>
            <person name="Bradley K.W."/>
            <person name="Asai D.J."/>
            <person name="Bowman C.A."/>
            <person name="Russell D.A."/>
            <person name="Pope W.H."/>
            <person name="Jacobs-Sera D."/>
            <person name="Hendrix R.W."/>
            <person name="Hatfull G.F."/>
        </authorList>
    </citation>
    <scope>NUCLEOTIDE SEQUENCE [LARGE SCALE GENOMIC DNA]</scope>
    <source>
        <strain evidence="7 8">DSM 27710</strain>
    </source>
</reference>
<gene>
    <name evidence="7" type="ORF">AKJ08_0300</name>
</gene>
<sequence length="445" mass="48746">MLGGGAARGAYEAGVVAYLRDELPQELGRHIDLDILTGTSVGALNACYLAGAAADPARQADELVGKWTSLRIENVLSFGARDAVRLVRDLVRRTPERKGEEPTFGGIVDPAGLRDLVRSQVDWLDIGRNIRAGRLHALSVSCTNVATGRTTVFVQRREKGTPPWSRDFHYRAIASRIGPTHALASAAIPLLFPAVPVGNELYVDGGLRQSVPLSPALRLGAKRVIVVSLRHQPVTATILPHGERIEARPEHGPAIETESREALRKPKKGAASHEVYPTAAFLAGKTLDALLLDRIDEDLNRLRRFNSILEAGTRSYGPDFETVLNTAFQPMRHHPMSWIRNILVHPSQGLGAMAADYARSPEFRKRASGFVGSLVRRLAESEAEDRADLVSYLLFDGGFAARLAELGRSDARARRDEWIRFFSPEPESEAEAAQLERDEGRGEQG</sequence>
<accession>A0A0K1P8Q4</accession>
<feature type="short sequence motif" description="DGA/G" evidence="4">
    <location>
        <begin position="204"/>
        <end position="206"/>
    </location>
</feature>
<dbReference type="AlphaFoldDB" id="A0A0K1P8Q4"/>
<evidence type="ECO:0000256" key="2">
    <source>
        <dbReference type="ARBA" id="ARBA00022963"/>
    </source>
</evidence>
<dbReference type="Gene3D" id="3.40.1090.10">
    <property type="entry name" value="Cytosolic phospholipase A2 catalytic domain"/>
    <property type="match status" value="1"/>
</dbReference>
<evidence type="ECO:0000256" key="4">
    <source>
        <dbReference type="PROSITE-ProRule" id="PRU01161"/>
    </source>
</evidence>
<evidence type="ECO:0000256" key="5">
    <source>
        <dbReference type="SAM" id="MobiDB-lite"/>
    </source>
</evidence>
<feature type="compositionally biased region" description="Basic and acidic residues" evidence="5">
    <location>
        <begin position="434"/>
        <end position="445"/>
    </location>
</feature>
<dbReference type="PROSITE" id="PS51635">
    <property type="entry name" value="PNPLA"/>
    <property type="match status" value="1"/>
</dbReference>
<dbReference type="PANTHER" id="PTHR14226:SF57">
    <property type="entry name" value="BLR7027 PROTEIN"/>
    <property type="match status" value="1"/>
</dbReference>
<dbReference type="KEGG" id="vin:AKJ08_0300"/>
<evidence type="ECO:0000313" key="8">
    <source>
        <dbReference type="Proteomes" id="UP000055590"/>
    </source>
</evidence>
<feature type="region of interest" description="Disordered" evidence="5">
    <location>
        <begin position="425"/>
        <end position="445"/>
    </location>
</feature>
<dbReference type="Pfam" id="PF01734">
    <property type="entry name" value="Patatin"/>
    <property type="match status" value="1"/>
</dbReference>
<dbReference type="InterPro" id="IPR050301">
    <property type="entry name" value="NTE"/>
</dbReference>
<feature type="active site" description="Proton acceptor" evidence="4">
    <location>
        <position position="204"/>
    </location>
</feature>
<evidence type="ECO:0000256" key="3">
    <source>
        <dbReference type="ARBA" id="ARBA00023098"/>
    </source>
</evidence>
<proteinExistence type="predicted"/>
<organism evidence="7 8">
    <name type="scientific">Vulgatibacter incomptus</name>
    <dbReference type="NCBI Taxonomy" id="1391653"/>
    <lineage>
        <taxon>Bacteria</taxon>
        <taxon>Pseudomonadati</taxon>
        <taxon>Myxococcota</taxon>
        <taxon>Myxococcia</taxon>
        <taxon>Myxococcales</taxon>
        <taxon>Cystobacterineae</taxon>
        <taxon>Vulgatibacteraceae</taxon>
        <taxon>Vulgatibacter</taxon>
    </lineage>
</organism>
<evidence type="ECO:0000313" key="7">
    <source>
        <dbReference type="EMBL" id="AKU89913.1"/>
    </source>
</evidence>
<keyword evidence="8" id="KW-1185">Reference proteome</keyword>
<name>A0A0K1P8Q4_9BACT</name>